<evidence type="ECO:0000256" key="5">
    <source>
        <dbReference type="ARBA" id="ARBA00023136"/>
    </source>
</evidence>
<keyword evidence="5 6" id="KW-0472">Membrane</keyword>
<gene>
    <name evidence="8" type="ORF">M896_121630</name>
</gene>
<keyword evidence="9" id="KW-1185">Reference proteome</keyword>
<reference evidence="8 9" key="1">
    <citation type="journal article" date="2014" name="MBio">
        <title>The Ordospora colligata genome; evolution of extreme reduction in microsporidia and host-to-parasite horizontal gene transfer.</title>
        <authorList>
            <person name="Pombert J.-F."/>
            <person name="Haag K.L."/>
            <person name="Beidas S."/>
            <person name="Ebert D."/>
            <person name="Keeling P.J."/>
        </authorList>
    </citation>
    <scope>NUCLEOTIDE SEQUENCE [LARGE SCALE GENOMIC DNA]</scope>
    <source>
        <strain evidence="8 9">OC4</strain>
    </source>
</reference>
<evidence type="ECO:0000256" key="6">
    <source>
        <dbReference type="SAM" id="Phobius"/>
    </source>
</evidence>
<dbReference type="GO" id="GO:0016020">
    <property type="term" value="C:membrane"/>
    <property type="evidence" value="ECO:0007669"/>
    <property type="project" value="UniProtKB-SubCell"/>
</dbReference>
<feature type="domain" description="Amino acid transporter transmembrane" evidence="7">
    <location>
        <begin position="6"/>
        <end position="400"/>
    </location>
</feature>
<keyword evidence="3 6" id="KW-0812">Transmembrane</keyword>
<feature type="transmembrane region" description="Helical" evidence="6">
    <location>
        <begin position="12"/>
        <end position="30"/>
    </location>
</feature>
<accession>A0A0B2UIY0</accession>
<feature type="transmembrane region" description="Helical" evidence="6">
    <location>
        <begin position="192"/>
        <end position="212"/>
    </location>
</feature>
<dbReference type="PANTHER" id="PTHR22950">
    <property type="entry name" value="AMINO ACID TRANSPORTER"/>
    <property type="match status" value="1"/>
</dbReference>
<dbReference type="Pfam" id="PF01490">
    <property type="entry name" value="Aa_trans"/>
    <property type="match status" value="1"/>
</dbReference>
<dbReference type="OrthoDB" id="438545at2759"/>
<dbReference type="AlphaFoldDB" id="A0A0B2UIY0"/>
<keyword evidence="4 6" id="KW-1133">Transmembrane helix</keyword>
<protein>
    <submittedName>
        <fullName evidence="8">Putative amino acid permease</fullName>
    </submittedName>
</protein>
<dbReference type="InterPro" id="IPR013057">
    <property type="entry name" value="AA_transpt_TM"/>
</dbReference>
<name>A0A0B2UIY0_9MICR</name>
<dbReference type="Proteomes" id="UP000031056">
    <property type="component" value="Unassembled WGS sequence"/>
</dbReference>
<comment type="similarity">
    <text evidence="2">Belongs to the amino acid/polyamine transporter 2 family.</text>
</comment>
<evidence type="ECO:0000256" key="4">
    <source>
        <dbReference type="ARBA" id="ARBA00022989"/>
    </source>
</evidence>
<dbReference type="VEuPathDB" id="MicrosporidiaDB:M896_121630"/>
<dbReference type="EMBL" id="JOKQ01000012">
    <property type="protein sequence ID" value="KHN68940.1"/>
    <property type="molecule type" value="Genomic_DNA"/>
</dbReference>
<comment type="caution">
    <text evidence="8">The sequence shown here is derived from an EMBL/GenBank/DDBJ whole genome shotgun (WGS) entry which is preliminary data.</text>
</comment>
<dbReference type="GO" id="GO:0015179">
    <property type="term" value="F:L-amino acid transmembrane transporter activity"/>
    <property type="evidence" value="ECO:0007669"/>
    <property type="project" value="TreeGrafter"/>
</dbReference>
<sequence>MASYLSNKDAIVTMILSMMGTGVTFMPYAFMSAGYLNAISLMLFFGLGTVGSCYCISYVVKHSKENSPTYSSLAHDISKYLGYLVNVSIFFNGYLAAVNFYRYLSDMIVNNSSFIRELTDNVENSRKIVVLAMAIPFIYLSMKKTLSGLAFTSYMSVISVSYLAFLMIYLFFSVGTECATGGVKATNQSLRSAVPVFISSMVCQGNMVKIYLEMKNKSSTNVLIVSSGAVIGAILINGLTGLFGYFVFGESIDGEIMSELSKMDSPVNKLIRKGWDKNNIMPKMATFGMTLTLFGGYPVQLVPVIEMLFKAFPESKRTEMNRKAIVILLFIVCILLNLLKELKTKIIKRFLGATFSNSVAFVYPFIYYMCISKKRSMSATIMCISMIVISVSVSVYTIANFLRNGLEK</sequence>
<dbReference type="InParanoid" id="A0A0B2UIY0"/>
<dbReference type="HOGENOM" id="CLU_049198_0_0_1"/>
<evidence type="ECO:0000313" key="9">
    <source>
        <dbReference type="Proteomes" id="UP000031056"/>
    </source>
</evidence>
<feature type="transmembrane region" description="Helical" evidence="6">
    <location>
        <begin position="36"/>
        <end position="60"/>
    </location>
</feature>
<feature type="transmembrane region" description="Helical" evidence="6">
    <location>
        <begin position="80"/>
        <end position="104"/>
    </location>
</feature>
<dbReference type="GeneID" id="26262680"/>
<feature type="transmembrane region" description="Helical" evidence="6">
    <location>
        <begin position="285"/>
        <end position="309"/>
    </location>
</feature>
<feature type="transmembrane region" description="Helical" evidence="6">
    <location>
        <begin position="321"/>
        <end position="338"/>
    </location>
</feature>
<evidence type="ECO:0000313" key="8">
    <source>
        <dbReference type="EMBL" id="KHN68940.1"/>
    </source>
</evidence>
<dbReference type="RefSeq" id="XP_014562982.1">
    <property type="nucleotide sequence ID" value="XM_014707496.1"/>
</dbReference>
<feature type="transmembrane region" description="Helical" evidence="6">
    <location>
        <begin position="224"/>
        <end position="248"/>
    </location>
</feature>
<evidence type="ECO:0000256" key="2">
    <source>
        <dbReference type="ARBA" id="ARBA00008066"/>
    </source>
</evidence>
<feature type="transmembrane region" description="Helical" evidence="6">
    <location>
        <begin position="381"/>
        <end position="402"/>
    </location>
</feature>
<feature type="transmembrane region" description="Helical" evidence="6">
    <location>
        <begin position="350"/>
        <end position="369"/>
    </location>
</feature>
<organism evidence="8 9">
    <name type="scientific">Ordospora colligata OC4</name>
    <dbReference type="NCBI Taxonomy" id="1354746"/>
    <lineage>
        <taxon>Eukaryota</taxon>
        <taxon>Fungi</taxon>
        <taxon>Fungi incertae sedis</taxon>
        <taxon>Microsporidia</taxon>
        <taxon>Ordosporidae</taxon>
        <taxon>Ordospora</taxon>
    </lineage>
</organism>
<dbReference type="STRING" id="1354746.A0A0B2UIY0"/>
<evidence type="ECO:0000259" key="7">
    <source>
        <dbReference type="Pfam" id="PF01490"/>
    </source>
</evidence>
<comment type="subcellular location">
    <subcellularLocation>
        <location evidence="1">Membrane</location>
        <topology evidence="1">Multi-pass membrane protein</topology>
    </subcellularLocation>
</comment>
<evidence type="ECO:0000256" key="3">
    <source>
        <dbReference type="ARBA" id="ARBA00022692"/>
    </source>
</evidence>
<evidence type="ECO:0000256" key="1">
    <source>
        <dbReference type="ARBA" id="ARBA00004141"/>
    </source>
</evidence>
<proteinExistence type="inferred from homology"/>
<feature type="transmembrane region" description="Helical" evidence="6">
    <location>
        <begin position="154"/>
        <end position="172"/>
    </location>
</feature>